<sequence>MQGASQVLASPLPVLRHVRGTLNASVSRERLHESYMHPWTTLDQEIRSALARLNLNFQVTHVDFAGSEVYLVGNEIGLSGRFINNVCVPVAKVLANSSQSSLVIGDVQAFLLTPEVVPDVSIGVTMKNDDGITEVKVVGEFKTFWTLELAELSVSDPISRVQLAPHLGQLVAQMRSFELRYGFLSTYQGTIFVKRTDDFAFHVSRPIRALDTNLSVRQCFAGFCILAEQGYNYTEHADFKAERLRGQIDLQASVRQTPRRNHVAERSLVTGLTGNITPNSIILSDPRGALAILNVSRMISRPSETDKAIFEIDQQGTRYIVKCWGPKLEKEYSRPGGYDVFANIILAGNILCSSLFPDGRALVLPYRDGQILGYIWDELDIHERTHVREECEKAIHILRSLSIYLPDAGKHNVLFDRQTGTVTMLDFETAIECPQSEHMPYVELLSLFGDSTMRERARGGQ</sequence>
<reference evidence="1" key="1">
    <citation type="submission" date="2021-08" db="EMBL/GenBank/DDBJ databases">
        <title>Global Aspergillus fumigatus from environmental and clinical sources.</title>
        <authorList>
            <person name="Barber A."/>
            <person name="Sae-Ong T."/>
        </authorList>
    </citation>
    <scope>NUCLEOTIDE SEQUENCE</scope>
    <source>
        <strain evidence="1">NRZ-2016-071</strain>
    </source>
</reference>
<comment type="caution">
    <text evidence="1">The sequence shown here is derived from an EMBL/GenBank/DDBJ whole genome shotgun (WGS) entry which is preliminary data.</text>
</comment>
<proteinExistence type="predicted"/>
<gene>
    <name evidence="1" type="ORF">KXV57_007341</name>
</gene>
<organism evidence="1 2">
    <name type="scientific">Aspergillus fumigatus</name>
    <name type="common">Neosartorya fumigata</name>
    <dbReference type="NCBI Taxonomy" id="746128"/>
    <lineage>
        <taxon>Eukaryota</taxon>
        <taxon>Fungi</taxon>
        <taxon>Dikarya</taxon>
        <taxon>Ascomycota</taxon>
        <taxon>Pezizomycotina</taxon>
        <taxon>Eurotiomycetes</taxon>
        <taxon>Eurotiomycetidae</taxon>
        <taxon>Eurotiales</taxon>
        <taxon>Aspergillaceae</taxon>
        <taxon>Aspergillus</taxon>
        <taxon>Aspergillus subgen. Fumigati</taxon>
    </lineage>
</organism>
<evidence type="ECO:0000313" key="1">
    <source>
        <dbReference type="EMBL" id="KAH1902520.1"/>
    </source>
</evidence>
<evidence type="ECO:0000313" key="2">
    <source>
        <dbReference type="Proteomes" id="UP000813423"/>
    </source>
</evidence>
<name>A0A8H4I0T9_ASPFM</name>
<accession>A0A8H4I0T9</accession>
<dbReference type="AlphaFoldDB" id="A0A8H4I0T9"/>
<dbReference type="EMBL" id="JAIBSC010000059">
    <property type="protein sequence ID" value="KAH1902520.1"/>
    <property type="molecule type" value="Genomic_DNA"/>
</dbReference>
<evidence type="ECO:0008006" key="3">
    <source>
        <dbReference type="Google" id="ProtNLM"/>
    </source>
</evidence>
<dbReference type="Proteomes" id="UP000813423">
    <property type="component" value="Unassembled WGS sequence"/>
</dbReference>
<protein>
    <recommendedName>
        <fullName evidence="3">Protein kinase domain-containing protein</fullName>
    </recommendedName>
</protein>